<feature type="compositionally biased region" description="Basic and acidic residues" evidence="1">
    <location>
        <begin position="7"/>
        <end position="27"/>
    </location>
</feature>
<comment type="caution">
    <text evidence="2">The sequence shown here is derived from an EMBL/GenBank/DDBJ whole genome shotgun (WGS) entry which is preliminary data.</text>
</comment>
<dbReference type="EMBL" id="JBHSPB010000005">
    <property type="protein sequence ID" value="MFC5720698.1"/>
    <property type="molecule type" value="Genomic_DNA"/>
</dbReference>
<evidence type="ECO:0000313" key="2">
    <source>
        <dbReference type="EMBL" id="MFC5720698.1"/>
    </source>
</evidence>
<proteinExistence type="predicted"/>
<dbReference type="Proteomes" id="UP001596083">
    <property type="component" value="Unassembled WGS sequence"/>
</dbReference>
<gene>
    <name evidence="2" type="ORF">ACFP1Z_11040</name>
</gene>
<keyword evidence="3" id="KW-1185">Reference proteome</keyword>
<reference evidence="3" key="1">
    <citation type="journal article" date="2019" name="Int. J. Syst. Evol. Microbiol.">
        <title>The Global Catalogue of Microorganisms (GCM) 10K type strain sequencing project: providing services to taxonomists for standard genome sequencing and annotation.</title>
        <authorList>
            <consortium name="The Broad Institute Genomics Platform"/>
            <consortium name="The Broad Institute Genome Sequencing Center for Infectious Disease"/>
            <person name="Wu L."/>
            <person name="Ma J."/>
        </authorList>
    </citation>
    <scope>NUCLEOTIDE SEQUENCE [LARGE SCALE GENOMIC DNA]</scope>
    <source>
        <strain evidence="3">CGMCC 4.7304</strain>
    </source>
</reference>
<evidence type="ECO:0000256" key="1">
    <source>
        <dbReference type="SAM" id="MobiDB-lite"/>
    </source>
</evidence>
<sequence>MPTTSDTHGHTLGADRAHDRVRDRADGHGPATVVVSPAAGPAHSLWAYELRLDAAELQARAALAAGPRRHARLLAQLAAVRRLLAAAVASQRAGLN</sequence>
<feature type="region of interest" description="Disordered" evidence="1">
    <location>
        <begin position="1"/>
        <end position="36"/>
    </location>
</feature>
<protein>
    <submittedName>
        <fullName evidence="2">Uncharacterized protein</fullName>
    </submittedName>
</protein>
<accession>A0ABW0YZ62</accession>
<dbReference type="RefSeq" id="WP_390315858.1">
    <property type="nucleotide sequence ID" value="NZ_JBHSPB010000005.1"/>
</dbReference>
<name>A0ABW0YZ62_9ACTN</name>
<organism evidence="2 3">
    <name type="scientific">Streptomyces gamaensis</name>
    <dbReference type="NCBI Taxonomy" id="1763542"/>
    <lineage>
        <taxon>Bacteria</taxon>
        <taxon>Bacillati</taxon>
        <taxon>Actinomycetota</taxon>
        <taxon>Actinomycetes</taxon>
        <taxon>Kitasatosporales</taxon>
        <taxon>Streptomycetaceae</taxon>
        <taxon>Streptomyces</taxon>
    </lineage>
</organism>
<evidence type="ECO:0000313" key="3">
    <source>
        <dbReference type="Proteomes" id="UP001596083"/>
    </source>
</evidence>